<feature type="domain" description="Lsr2 dimerization" evidence="3">
    <location>
        <begin position="1"/>
        <end position="60"/>
    </location>
</feature>
<dbReference type="Gene3D" id="3.30.60.230">
    <property type="entry name" value="Lsr2, dimerization domain"/>
    <property type="match status" value="1"/>
</dbReference>
<dbReference type="Pfam" id="PF11774">
    <property type="entry name" value="Lsr2"/>
    <property type="match status" value="1"/>
</dbReference>
<feature type="region of interest" description="Disordered" evidence="2">
    <location>
        <begin position="55"/>
        <end position="79"/>
    </location>
</feature>
<dbReference type="InterPro" id="IPR024412">
    <property type="entry name" value="Lsr2_dim_dom"/>
</dbReference>
<gene>
    <name evidence="5" type="ORF">FNH09_45915</name>
</gene>
<dbReference type="OrthoDB" id="4113332at2"/>
<dbReference type="InterPro" id="IPR036625">
    <property type="entry name" value="E3-bd_dom_sf"/>
</dbReference>
<dbReference type="RefSeq" id="WP_152895796.1">
    <property type="nucleotide sequence ID" value="NZ_VJZD01000485.1"/>
</dbReference>
<dbReference type="EMBL" id="VJZD01000485">
    <property type="protein sequence ID" value="MPY38284.1"/>
    <property type="molecule type" value="Genomic_DNA"/>
</dbReference>
<comment type="caution">
    <text evidence="5">The sequence shown here is derived from an EMBL/GenBank/DDBJ whole genome shotgun (WGS) entry which is preliminary data.</text>
</comment>
<evidence type="ECO:0000259" key="3">
    <source>
        <dbReference type="Pfam" id="PF11774"/>
    </source>
</evidence>
<dbReference type="InterPro" id="IPR055370">
    <property type="entry name" value="Lsr2_DNA-bd"/>
</dbReference>
<reference evidence="5 6" key="1">
    <citation type="submission" date="2019-07" db="EMBL/GenBank/DDBJ databases">
        <title>New species of Amycolatopsis and Streptomyces.</title>
        <authorList>
            <person name="Duangmal K."/>
            <person name="Teo W.F.A."/>
            <person name="Lipun K."/>
        </authorList>
    </citation>
    <scope>NUCLEOTIDE SEQUENCE [LARGE SCALE GENOMIC DNA]</scope>
    <source>
        <strain evidence="5 6">NBRC 109810</strain>
    </source>
</reference>
<protein>
    <submittedName>
        <fullName evidence="5">Lsr2 family protein</fullName>
    </submittedName>
</protein>
<evidence type="ECO:0000313" key="6">
    <source>
        <dbReference type="Proteomes" id="UP000325849"/>
    </source>
</evidence>
<dbReference type="GO" id="GO:0003677">
    <property type="term" value="F:DNA binding"/>
    <property type="evidence" value="ECO:0007669"/>
    <property type="project" value="UniProtKB-KW"/>
</dbReference>
<accession>A0A5N8VW33</accession>
<keyword evidence="1" id="KW-0238">DNA-binding</keyword>
<dbReference type="GO" id="GO:0016746">
    <property type="term" value="F:acyltransferase activity"/>
    <property type="evidence" value="ECO:0007669"/>
    <property type="project" value="InterPro"/>
</dbReference>
<evidence type="ECO:0000256" key="1">
    <source>
        <dbReference type="ARBA" id="ARBA00023125"/>
    </source>
</evidence>
<dbReference type="InterPro" id="IPR042261">
    <property type="entry name" value="Lsr2-like_dimerization"/>
</dbReference>
<dbReference type="Pfam" id="PF23359">
    <property type="entry name" value="Lsr2_DNA-bd"/>
    <property type="match status" value="1"/>
</dbReference>
<sequence>MAQKIVTVYTDDLTGAESEEVQTHTFSLDGVNYEIDLVSENYDKLVEALSPFTSGGRRIGRTKRAGGSPKQASNGPSAEELRAWARENGLQVSERGRVPASIREAYAKAH</sequence>
<dbReference type="Gene3D" id="4.10.320.10">
    <property type="entry name" value="E3-binding domain"/>
    <property type="match status" value="1"/>
</dbReference>
<dbReference type="Proteomes" id="UP000325849">
    <property type="component" value="Unassembled WGS sequence"/>
</dbReference>
<name>A0A5N8VW33_9ACTN</name>
<evidence type="ECO:0000259" key="4">
    <source>
        <dbReference type="Pfam" id="PF23359"/>
    </source>
</evidence>
<feature type="domain" description="Lsr2 DNA-binding" evidence="4">
    <location>
        <begin position="75"/>
        <end position="109"/>
    </location>
</feature>
<organism evidence="5 6">
    <name type="scientific">Streptomyces adustus</name>
    <dbReference type="NCBI Taxonomy" id="1609272"/>
    <lineage>
        <taxon>Bacteria</taxon>
        <taxon>Bacillati</taxon>
        <taxon>Actinomycetota</taxon>
        <taxon>Actinomycetes</taxon>
        <taxon>Kitasatosporales</taxon>
        <taxon>Streptomycetaceae</taxon>
        <taxon>Streptomyces</taxon>
    </lineage>
</organism>
<evidence type="ECO:0000256" key="2">
    <source>
        <dbReference type="SAM" id="MobiDB-lite"/>
    </source>
</evidence>
<proteinExistence type="predicted"/>
<dbReference type="AlphaFoldDB" id="A0A5N8VW33"/>
<evidence type="ECO:0000313" key="5">
    <source>
        <dbReference type="EMBL" id="MPY38284.1"/>
    </source>
</evidence>
<keyword evidence="6" id="KW-1185">Reference proteome</keyword>